<evidence type="ECO:0000313" key="3">
    <source>
        <dbReference type="Proteomes" id="UP000254088"/>
    </source>
</evidence>
<evidence type="ECO:0000256" key="1">
    <source>
        <dbReference type="SAM" id="MobiDB-lite"/>
    </source>
</evidence>
<reference evidence="2 3" key="1">
    <citation type="submission" date="2018-06" db="EMBL/GenBank/DDBJ databases">
        <authorList>
            <consortium name="Pathogen Informatics"/>
            <person name="Doyle S."/>
        </authorList>
    </citation>
    <scope>NUCLEOTIDE SEQUENCE [LARGE SCALE GENOMIC DNA]</scope>
    <source>
        <strain evidence="2 3">NCTC10429</strain>
    </source>
</reference>
<dbReference type="EMBL" id="UGEX01000001">
    <property type="protein sequence ID" value="STL89970.1"/>
    <property type="molecule type" value="Genomic_DNA"/>
</dbReference>
<accession>A0A377CCZ1</accession>
<evidence type="ECO:0000313" key="2">
    <source>
        <dbReference type="EMBL" id="STL89970.1"/>
    </source>
</evidence>
<dbReference type="AlphaFoldDB" id="A0A377CCZ1"/>
<proteinExistence type="predicted"/>
<sequence length="83" mass="9610">MKESEPHIYAGSMNNEELYRWMCKKVEAMAHLRQLHMDKASCMRRLEEVDSMITEATLKSQLEISRTDQGPTQRPNNQGKLTG</sequence>
<protein>
    <submittedName>
        <fullName evidence="2">Uncharacterized protein</fullName>
    </submittedName>
</protein>
<organism evidence="2 3">
    <name type="scientific">Escherichia coli</name>
    <dbReference type="NCBI Taxonomy" id="562"/>
    <lineage>
        <taxon>Bacteria</taxon>
        <taxon>Pseudomonadati</taxon>
        <taxon>Pseudomonadota</taxon>
        <taxon>Gammaproteobacteria</taxon>
        <taxon>Enterobacterales</taxon>
        <taxon>Enterobacteriaceae</taxon>
        <taxon>Escherichia</taxon>
    </lineage>
</organism>
<feature type="region of interest" description="Disordered" evidence="1">
    <location>
        <begin position="60"/>
        <end position="83"/>
    </location>
</feature>
<name>A0A377CCZ1_ECOLX</name>
<gene>
    <name evidence="2" type="ORF">NCTC10429_02687</name>
</gene>
<dbReference type="Proteomes" id="UP000254088">
    <property type="component" value="Unassembled WGS sequence"/>
</dbReference>